<protein>
    <submittedName>
        <fullName evidence="3">Glycosyltransferase</fullName>
        <ecNumber evidence="3">2.4.-.-</ecNumber>
    </submittedName>
</protein>
<evidence type="ECO:0000313" key="3">
    <source>
        <dbReference type="EMBL" id="MDA3968094.1"/>
    </source>
</evidence>
<organism evidence="3 4">
    <name type="scientific">Helicobacter ibis</name>
    <dbReference type="NCBI Taxonomy" id="2962633"/>
    <lineage>
        <taxon>Bacteria</taxon>
        <taxon>Pseudomonadati</taxon>
        <taxon>Campylobacterota</taxon>
        <taxon>Epsilonproteobacteria</taxon>
        <taxon>Campylobacterales</taxon>
        <taxon>Helicobacteraceae</taxon>
        <taxon>Helicobacter</taxon>
    </lineage>
</organism>
<dbReference type="SUPFAM" id="SSF53756">
    <property type="entry name" value="UDP-Glycosyltransferase/glycogen phosphorylase"/>
    <property type="match status" value="1"/>
</dbReference>
<dbReference type="EMBL" id="JAQHXR010000001">
    <property type="protein sequence ID" value="MDA3968094.1"/>
    <property type="molecule type" value="Genomic_DNA"/>
</dbReference>
<gene>
    <name evidence="3" type="ORF">PF021_00180</name>
</gene>
<keyword evidence="4" id="KW-1185">Reference proteome</keyword>
<dbReference type="InterPro" id="IPR001296">
    <property type="entry name" value="Glyco_trans_1"/>
</dbReference>
<dbReference type="GO" id="GO:0016757">
    <property type="term" value="F:glycosyltransferase activity"/>
    <property type="evidence" value="ECO:0007669"/>
    <property type="project" value="UniProtKB-KW"/>
</dbReference>
<dbReference type="Gene3D" id="3.40.50.2000">
    <property type="entry name" value="Glycogen Phosphorylase B"/>
    <property type="match status" value="2"/>
</dbReference>
<dbReference type="Pfam" id="PF00534">
    <property type="entry name" value="Glycos_transf_1"/>
    <property type="match status" value="1"/>
</dbReference>
<name>A0ABT4VBL1_9HELI</name>
<evidence type="ECO:0000259" key="1">
    <source>
        <dbReference type="Pfam" id="PF00534"/>
    </source>
</evidence>
<dbReference type="Proteomes" id="UP001210261">
    <property type="component" value="Unassembled WGS sequence"/>
</dbReference>
<dbReference type="InterPro" id="IPR028098">
    <property type="entry name" value="Glyco_trans_4-like_N"/>
</dbReference>
<proteinExistence type="predicted"/>
<feature type="domain" description="Glycosyl transferase family 1" evidence="1">
    <location>
        <begin position="180"/>
        <end position="332"/>
    </location>
</feature>
<dbReference type="EC" id="2.4.-.-" evidence="3"/>
<comment type="caution">
    <text evidence="3">The sequence shown here is derived from an EMBL/GenBank/DDBJ whole genome shotgun (WGS) entry which is preliminary data.</text>
</comment>
<sequence length="368" mass="41982">MKILLTIRSLNFGGAERQWVNLAKGLYARDDIELLLCTFYSGGDLYDEVSHLPYVCVDKKGKSDFLFLCRYRKIIKDFKPDVIYAFMPDSNLFSLFASAFLNIPVVFGFRSSAINVTKLPFFSKAYFYAQKYCSKYAKAIVCNSNDAISFYKEYGYFMDRACVVYNGIDTACVKDRDNILKERLNLPKESIIFGIAARMNKVKDYPLFAKAARYLCGKNSNVYFISIGKIDDVILRECLDVLGDFKDRVLFLGAKDNVWYYYSIFDFILSTSYTESFSNSIAEGMACGALPIVSDVGESAVIANFGQDYKFCFNKRDERGLYKCLDSVISLSNDEKIRLSFESKKHIIDRFSISKMVDNTCEVLGKCI</sequence>
<feature type="domain" description="Glycosyltransferase subfamily 4-like N-terminal" evidence="2">
    <location>
        <begin position="12"/>
        <end position="170"/>
    </location>
</feature>
<keyword evidence="3" id="KW-0808">Transferase</keyword>
<reference evidence="3 4" key="1">
    <citation type="submission" date="2023-01" db="EMBL/GenBank/DDBJ databases">
        <title>Description of Helicobacter ibis sp. nov. isolated from faecal droppings of black-faced ibis (Theristicus melanopis).</title>
        <authorList>
            <person name="Lopez-Cantillo M."/>
            <person name="Vidal-Veuthey B."/>
            <person name="Mella A."/>
            <person name="De La Haba R."/>
            <person name="Collado L."/>
        </authorList>
    </citation>
    <scope>NUCLEOTIDE SEQUENCE [LARGE SCALE GENOMIC DNA]</scope>
    <source>
        <strain evidence="3 4">A82</strain>
    </source>
</reference>
<dbReference type="PANTHER" id="PTHR12526:SF630">
    <property type="entry name" value="GLYCOSYLTRANSFERASE"/>
    <property type="match status" value="1"/>
</dbReference>
<dbReference type="RefSeq" id="WP_271020353.1">
    <property type="nucleotide sequence ID" value="NZ_JAQHXR010000001.1"/>
</dbReference>
<dbReference type="Pfam" id="PF13439">
    <property type="entry name" value="Glyco_transf_4"/>
    <property type="match status" value="1"/>
</dbReference>
<dbReference type="PANTHER" id="PTHR12526">
    <property type="entry name" value="GLYCOSYLTRANSFERASE"/>
    <property type="match status" value="1"/>
</dbReference>
<evidence type="ECO:0000313" key="4">
    <source>
        <dbReference type="Proteomes" id="UP001210261"/>
    </source>
</evidence>
<keyword evidence="3" id="KW-0328">Glycosyltransferase</keyword>
<accession>A0ABT4VBL1</accession>
<evidence type="ECO:0000259" key="2">
    <source>
        <dbReference type="Pfam" id="PF13439"/>
    </source>
</evidence>